<evidence type="ECO:0000313" key="3">
    <source>
        <dbReference type="Proteomes" id="UP000070257"/>
    </source>
</evidence>
<evidence type="ECO:0000313" key="2">
    <source>
        <dbReference type="EMBL" id="KXA97604.1"/>
    </source>
</evidence>
<evidence type="ECO:0000256" key="1">
    <source>
        <dbReference type="SAM" id="Phobius"/>
    </source>
</evidence>
<dbReference type="Pfam" id="PF04307">
    <property type="entry name" value="YdjM"/>
    <property type="match status" value="1"/>
</dbReference>
<feature type="transmembrane region" description="Helical" evidence="1">
    <location>
        <begin position="57"/>
        <end position="76"/>
    </location>
</feature>
<comment type="caution">
    <text evidence="2">The sequence shown here is derived from an EMBL/GenBank/DDBJ whole genome shotgun (WGS) entry which is preliminary data.</text>
</comment>
<name>A0A656YWF7_9EURY</name>
<dbReference type="InterPro" id="IPR007404">
    <property type="entry name" value="YdjM-like"/>
</dbReference>
<accession>A0A656YWF7</accession>
<protein>
    <recommendedName>
        <fullName evidence="4">Metal-dependent hydrolase</fullName>
    </recommendedName>
</protein>
<dbReference type="AlphaFoldDB" id="A0A656YWF7"/>
<keyword evidence="1" id="KW-0812">Transmembrane</keyword>
<feature type="transmembrane region" description="Helical" evidence="1">
    <location>
        <begin position="131"/>
        <end position="151"/>
    </location>
</feature>
<gene>
    <name evidence="2" type="ORF">AKJ39_03135</name>
</gene>
<feature type="transmembrane region" description="Helical" evidence="1">
    <location>
        <begin position="12"/>
        <end position="37"/>
    </location>
</feature>
<dbReference type="EMBL" id="LHXT01000047">
    <property type="protein sequence ID" value="KXA97604.1"/>
    <property type="molecule type" value="Genomic_DNA"/>
</dbReference>
<keyword evidence="3" id="KW-1185">Reference proteome</keyword>
<proteinExistence type="predicted"/>
<dbReference type="Proteomes" id="UP000070257">
    <property type="component" value="Unassembled WGS sequence"/>
</dbReference>
<keyword evidence="1" id="KW-0472">Membrane</keyword>
<organism evidence="2 3">
    <name type="scientific">candidate division MSBL1 archaeon SCGC-AAA259J03</name>
    <dbReference type="NCBI Taxonomy" id="1698269"/>
    <lineage>
        <taxon>Archaea</taxon>
        <taxon>Methanobacteriati</taxon>
        <taxon>Methanobacteriota</taxon>
        <taxon>candidate division MSBL1</taxon>
    </lineage>
</organism>
<sequence length="159" mass="17806">MHWDGHAGLTLIIFSILLAAFGYNLNVLFLLAIALVVSFVPDFDLDSKYFDHRGRSHSGGVAIIVGLVFGSVMFYVKGLTWGLLGFFGGFGGYLSHLLGDLFTYRKFPILWPFTNKEISLGMFKSEDYNGVFWWGGWICFIICFLATKGILQSLISNLQ</sequence>
<reference evidence="2 3" key="1">
    <citation type="journal article" date="2016" name="Sci. Rep.">
        <title>Metabolic traits of an uncultured archaeal lineage -MSBL1- from brine pools of the Red Sea.</title>
        <authorList>
            <person name="Mwirichia R."/>
            <person name="Alam I."/>
            <person name="Rashid M."/>
            <person name="Vinu M."/>
            <person name="Ba-Alawi W."/>
            <person name="Anthony Kamau A."/>
            <person name="Kamanda Ngugi D."/>
            <person name="Goker M."/>
            <person name="Klenk H.P."/>
            <person name="Bajic V."/>
            <person name="Stingl U."/>
        </authorList>
    </citation>
    <scope>NUCLEOTIDE SEQUENCE [LARGE SCALE GENOMIC DNA]</scope>
    <source>
        <strain evidence="2">SCGC-AAA259J03</strain>
    </source>
</reference>
<feature type="transmembrane region" description="Helical" evidence="1">
    <location>
        <begin position="83"/>
        <end position="104"/>
    </location>
</feature>
<evidence type="ECO:0008006" key="4">
    <source>
        <dbReference type="Google" id="ProtNLM"/>
    </source>
</evidence>
<keyword evidence="1" id="KW-1133">Transmembrane helix</keyword>